<comment type="caution">
    <text evidence="2">The sequence shown here is derived from an EMBL/GenBank/DDBJ whole genome shotgun (WGS) entry which is preliminary data.</text>
</comment>
<dbReference type="SUPFAM" id="SSF53335">
    <property type="entry name" value="S-adenosyl-L-methionine-dependent methyltransferases"/>
    <property type="match status" value="1"/>
</dbReference>
<gene>
    <name evidence="2" type="ORF">QBC37DRAFT_121626</name>
</gene>
<dbReference type="PANTHER" id="PTHR43591">
    <property type="entry name" value="METHYLTRANSFERASE"/>
    <property type="match status" value="1"/>
</dbReference>
<dbReference type="GO" id="GO:0032259">
    <property type="term" value="P:methylation"/>
    <property type="evidence" value="ECO:0007669"/>
    <property type="project" value="UniProtKB-KW"/>
</dbReference>
<sequence>MADTTIEPARPEDIDADEFEAKEIDASSFADSTSVTSSIYQHSYENGRRYHSYKNARYPIPNDDEEQNREDMKHALMMELTDGKLYFAPIEKNPTKILDLGTGTGIWAIEVADQHPSAEVTGVDFTPIQPNWAPPNLKFVVDDVEQEWNYGPEYDLVHFRQVFPVLKNHAVVLKQAYDSLKPGGWIEIQELGGAARCDDGSVPKEYSVHTFLDLCQQALSKFGSNFRIGNELEEPLKNAGFVNVSAKRLKVPIGTWPRDKRLRLVGLYFKIVLAQLVRPMAAKPFPALGMSKEEIDGLVARVEKDLANTGYHSYFEYIFWTGQKPE</sequence>
<name>A0AAN7B9K9_9PEZI</name>
<comment type="similarity">
    <text evidence="1">Belongs to the methyltransferase superfamily. LaeA methyltransferase family.</text>
</comment>
<organism evidence="2 3">
    <name type="scientific">Rhypophila decipiens</name>
    <dbReference type="NCBI Taxonomy" id="261697"/>
    <lineage>
        <taxon>Eukaryota</taxon>
        <taxon>Fungi</taxon>
        <taxon>Dikarya</taxon>
        <taxon>Ascomycota</taxon>
        <taxon>Pezizomycotina</taxon>
        <taxon>Sordariomycetes</taxon>
        <taxon>Sordariomycetidae</taxon>
        <taxon>Sordariales</taxon>
        <taxon>Naviculisporaceae</taxon>
        <taxon>Rhypophila</taxon>
    </lineage>
</organism>
<dbReference type="EMBL" id="MU858078">
    <property type="protein sequence ID" value="KAK4215559.1"/>
    <property type="molecule type" value="Genomic_DNA"/>
</dbReference>
<dbReference type="AlphaFoldDB" id="A0AAN7B9K9"/>
<dbReference type="PANTHER" id="PTHR43591:SF10">
    <property type="entry name" value="ABC TRANSMEMBRANE TYPE-1 DOMAIN-CONTAINING PROTEIN-RELATED"/>
    <property type="match status" value="1"/>
</dbReference>
<dbReference type="CDD" id="cd02440">
    <property type="entry name" value="AdoMet_MTases"/>
    <property type="match status" value="1"/>
</dbReference>
<dbReference type="Pfam" id="PF13489">
    <property type="entry name" value="Methyltransf_23"/>
    <property type="match status" value="1"/>
</dbReference>
<accession>A0AAN7B9K9</accession>
<keyword evidence="3" id="KW-1185">Reference proteome</keyword>
<protein>
    <submittedName>
        <fullName evidence="2">S-adenosyl-L-methionine-dependent methyltransferase</fullName>
    </submittedName>
</protein>
<reference evidence="2" key="2">
    <citation type="submission" date="2023-05" db="EMBL/GenBank/DDBJ databases">
        <authorList>
            <consortium name="Lawrence Berkeley National Laboratory"/>
            <person name="Steindorff A."/>
            <person name="Hensen N."/>
            <person name="Bonometti L."/>
            <person name="Westerberg I."/>
            <person name="Brannstrom I.O."/>
            <person name="Guillou S."/>
            <person name="Cros-Aarteil S."/>
            <person name="Calhoun S."/>
            <person name="Haridas S."/>
            <person name="Kuo A."/>
            <person name="Mondo S."/>
            <person name="Pangilinan J."/>
            <person name="Riley R."/>
            <person name="Labutti K."/>
            <person name="Andreopoulos B."/>
            <person name="Lipzen A."/>
            <person name="Chen C."/>
            <person name="Yanf M."/>
            <person name="Daum C."/>
            <person name="Ng V."/>
            <person name="Clum A."/>
            <person name="Ohm R."/>
            <person name="Martin F."/>
            <person name="Silar P."/>
            <person name="Natvig D."/>
            <person name="Lalanne C."/>
            <person name="Gautier V."/>
            <person name="Ament-Velasquez S.L."/>
            <person name="Kruys A."/>
            <person name="Hutchinson M.I."/>
            <person name="Powell A.J."/>
            <person name="Barry K."/>
            <person name="Miller A.N."/>
            <person name="Grigoriev I.V."/>
            <person name="Debuchy R."/>
            <person name="Gladieux P."/>
            <person name="Thoren M.H."/>
            <person name="Johannesson H."/>
        </authorList>
    </citation>
    <scope>NUCLEOTIDE SEQUENCE</scope>
    <source>
        <strain evidence="2">PSN293</strain>
    </source>
</reference>
<proteinExistence type="inferred from homology"/>
<evidence type="ECO:0000256" key="1">
    <source>
        <dbReference type="ARBA" id="ARBA00038158"/>
    </source>
</evidence>
<dbReference type="GO" id="GO:0008168">
    <property type="term" value="F:methyltransferase activity"/>
    <property type="evidence" value="ECO:0007669"/>
    <property type="project" value="UniProtKB-KW"/>
</dbReference>
<keyword evidence="2" id="KW-0489">Methyltransferase</keyword>
<dbReference type="Gene3D" id="3.40.50.150">
    <property type="entry name" value="Vaccinia Virus protein VP39"/>
    <property type="match status" value="1"/>
</dbReference>
<evidence type="ECO:0000313" key="2">
    <source>
        <dbReference type="EMBL" id="KAK4215559.1"/>
    </source>
</evidence>
<evidence type="ECO:0000313" key="3">
    <source>
        <dbReference type="Proteomes" id="UP001301769"/>
    </source>
</evidence>
<dbReference type="Proteomes" id="UP001301769">
    <property type="component" value="Unassembled WGS sequence"/>
</dbReference>
<dbReference type="InterPro" id="IPR029063">
    <property type="entry name" value="SAM-dependent_MTases_sf"/>
</dbReference>
<reference evidence="2" key="1">
    <citation type="journal article" date="2023" name="Mol. Phylogenet. Evol.">
        <title>Genome-scale phylogeny and comparative genomics of the fungal order Sordariales.</title>
        <authorList>
            <person name="Hensen N."/>
            <person name="Bonometti L."/>
            <person name="Westerberg I."/>
            <person name="Brannstrom I.O."/>
            <person name="Guillou S."/>
            <person name="Cros-Aarteil S."/>
            <person name="Calhoun S."/>
            <person name="Haridas S."/>
            <person name="Kuo A."/>
            <person name="Mondo S."/>
            <person name="Pangilinan J."/>
            <person name="Riley R."/>
            <person name="LaButti K."/>
            <person name="Andreopoulos B."/>
            <person name="Lipzen A."/>
            <person name="Chen C."/>
            <person name="Yan M."/>
            <person name="Daum C."/>
            <person name="Ng V."/>
            <person name="Clum A."/>
            <person name="Steindorff A."/>
            <person name="Ohm R.A."/>
            <person name="Martin F."/>
            <person name="Silar P."/>
            <person name="Natvig D.O."/>
            <person name="Lalanne C."/>
            <person name="Gautier V."/>
            <person name="Ament-Velasquez S.L."/>
            <person name="Kruys A."/>
            <person name="Hutchinson M.I."/>
            <person name="Powell A.J."/>
            <person name="Barry K."/>
            <person name="Miller A.N."/>
            <person name="Grigoriev I.V."/>
            <person name="Debuchy R."/>
            <person name="Gladieux P."/>
            <person name="Hiltunen Thoren M."/>
            <person name="Johannesson H."/>
        </authorList>
    </citation>
    <scope>NUCLEOTIDE SEQUENCE</scope>
    <source>
        <strain evidence="2">PSN293</strain>
    </source>
</reference>
<keyword evidence="2" id="KW-0808">Transferase</keyword>